<dbReference type="InterPro" id="IPR055735">
    <property type="entry name" value="DUF7311"/>
</dbReference>
<proteinExistence type="predicted"/>
<organism evidence="2 3">
    <name type="scientific">Halostagnicola kamekurae</name>
    <dbReference type="NCBI Taxonomy" id="619731"/>
    <lineage>
        <taxon>Archaea</taxon>
        <taxon>Methanobacteriati</taxon>
        <taxon>Methanobacteriota</taxon>
        <taxon>Stenosarchaea group</taxon>
        <taxon>Halobacteria</taxon>
        <taxon>Halobacteriales</taxon>
        <taxon>Natrialbaceae</taxon>
        <taxon>Halostagnicola</taxon>
    </lineage>
</organism>
<evidence type="ECO:0000313" key="3">
    <source>
        <dbReference type="Proteomes" id="UP000199199"/>
    </source>
</evidence>
<name>A0A1I6RNM4_9EURY</name>
<feature type="domain" description="DUF7311" evidence="1">
    <location>
        <begin position="1"/>
        <end position="151"/>
    </location>
</feature>
<accession>A0A1I6RNM4</accession>
<reference evidence="3" key="1">
    <citation type="submission" date="2016-10" db="EMBL/GenBank/DDBJ databases">
        <authorList>
            <person name="Varghese N."/>
            <person name="Submissions S."/>
        </authorList>
    </citation>
    <scope>NUCLEOTIDE SEQUENCE [LARGE SCALE GENOMIC DNA]</scope>
    <source>
        <strain evidence="3">DSM 22427</strain>
    </source>
</reference>
<dbReference type="Proteomes" id="UP000199199">
    <property type="component" value="Unassembled WGS sequence"/>
</dbReference>
<sequence>MIRYVLAVTLTVGLLLLSIPAIDAASERRTERQLEAATADLETAAVSLFESEEVSHAGAPPPRRTVALSLPKSSIMTAPVATLRIERVHDETSIVTYAAEGRPKRREAVAVPIVSRGSRANESAALGDASGDVTLVLRLETDADGEPIVTIERA</sequence>
<dbReference type="RefSeq" id="WP_092904082.1">
    <property type="nucleotide sequence ID" value="NZ_FOZS01000002.1"/>
</dbReference>
<gene>
    <name evidence="2" type="ORF">SAMN04488556_1940</name>
</gene>
<dbReference type="EMBL" id="FOZS01000002">
    <property type="protein sequence ID" value="SFS66264.1"/>
    <property type="molecule type" value="Genomic_DNA"/>
</dbReference>
<dbReference type="AlphaFoldDB" id="A0A1I6RNM4"/>
<dbReference type="Pfam" id="PF23993">
    <property type="entry name" value="DUF7311"/>
    <property type="match status" value="1"/>
</dbReference>
<evidence type="ECO:0000313" key="2">
    <source>
        <dbReference type="EMBL" id="SFS66264.1"/>
    </source>
</evidence>
<evidence type="ECO:0000259" key="1">
    <source>
        <dbReference type="Pfam" id="PF23993"/>
    </source>
</evidence>
<dbReference type="OrthoDB" id="204975at2157"/>
<keyword evidence="3" id="KW-1185">Reference proteome</keyword>
<protein>
    <recommendedName>
        <fullName evidence="1">DUF7311 domain-containing protein</fullName>
    </recommendedName>
</protein>